<dbReference type="InterPro" id="IPR021957">
    <property type="entry name" value="DUF3574"/>
</dbReference>
<dbReference type="Pfam" id="PF12098">
    <property type="entry name" value="DUF3574"/>
    <property type="match status" value="1"/>
</dbReference>
<sequence>MRCLFGLLAVIMLSGCASLPPACMPPAQVMATAEMYFGRNIGNRVGVSDAAFADFTAREITPRFPQGFTIVDARGQWRGADHGRVVREPSKVVLVTFTDSAEARANLGAIAEAYKRTFRQESVLTTVRASCATF</sequence>
<dbReference type="Proteomes" id="UP000034832">
    <property type="component" value="Unassembled WGS sequence"/>
</dbReference>
<keyword evidence="1" id="KW-0732">Signal</keyword>
<feature type="chain" id="PRO_5020276869" evidence="1">
    <location>
        <begin position="23"/>
        <end position="134"/>
    </location>
</feature>
<gene>
    <name evidence="2" type="ORF">YH63_015025</name>
</gene>
<dbReference type="AlphaFoldDB" id="A0A4V6BE71"/>
<dbReference type="RefSeq" id="WP_046826892.1">
    <property type="nucleotide sequence ID" value="NZ_LBIA02000001.1"/>
</dbReference>
<keyword evidence="3" id="KW-1185">Reference proteome</keyword>
<accession>A0A4V6BE71</accession>
<protein>
    <submittedName>
        <fullName evidence="2">DUF3574 domain-containing protein</fullName>
    </submittedName>
</protein>
<dbReference type="PROSITE" id="PS51257">
    <property type="entry name" value="PROKAR_LIPOPROTEIN"/>
    <property type="match status" value="1"/>
</dbReference>
<evidence type="ECO:0000313" key="2">
    <source>
        <dbReference type="EMBL" id="TKT72633.1"/>
    </source>
</evidence>
<reference evidence="2" key="1">
    <citation type="submission" date="2019-04" db="EMBL/GenBank/DDBJ databases">
        <title>Whole genome sequencing of cave bacteria.</title>
        <authorList>
            <person name="Gan H.M."/>
            <person name="Barton H."/>
            <person name="Savka M.A."/>
        </authorList>
    </citation>
    <scope>NUCLEOTIDE SEQUENCE [LARGE SCALE GENOMIC DNA]</scope>
    <source>
        <strain evidence="2">LC387</strain>
    </source>
</reference>
<organism evidence="2 3">
    <name type="scientific">Afipia massiliensis</name>
    <dbReference type="NCBI Taxonomy" id="211460"/>
    <lineage>
        <taxon>Bacteria</taxon>
        <taxon>Pseudomonadati</taxon>
        <taxon>Pseudomonadota</taxon>
        <taxon>Alphaproteobacteria</taxon>
        <taxon>Hyphomicrobiales</taxon>
        <taxon>Nitrobacteraceae</taxon>
        <taxon>Afipia</taxon>
    </lineage>
</organism>
<feature type="signal peptide" evidence="1">
    <location>
        <begin position="1"/>
        <end position="22"/>
    </location>
</feature>
<evidence type="ECO:0000313" key="3">
    <source>
        <dbReference type="Proteomes" id="UP000034832"/>
    </source>
</evidence>
<evidence type="ECO:0000256" key="1">
    <source>
        <dbReference type="SAM" id="SignalP"/>
    </source>
</evidence>
<dbReference type="EMBL" id="LBIA02000001">
    <property type="protein sequence ID" value="TKT72633.1"/>
    <property type="molecule type" value="Genomic_DNA"/>
</dbReference>
<dbReference type="STRING" id="211460.YH63_03990"/>
<dbReference type="OrthoDB" id="794286at2"/>
<comment type="caution">
    <text evidence="2">The sequence shown here is derived from an EMBL/GenBank/DDBJ whole genome shotgun (WGS) entry which is preliminary data.</text>
</comment>
<proteinExistence type="predicted"/>
<name>A0A4V6BE71_9BRAD</name>